<dbReference type="CDD" id="cd04080">
    <property type="entry name" value="CBM6_cellulase-like"/>
    <property type="match status" value="1"/>
</dbReference>
<feature type="signal peptide" evidence="8">
    <location>
        <begin position="1"/>
        <end position="18"/>
    </location>
</feature>
<keyword evidence="12" id="KW-1185">Reference proteome</keyword>
<dbReference type="InterPro" id="IPR001547">
    <property type="entry name" value="Glyco_hydro_5"/>
</dbReference>
<evidence type="ECO:0000259" key="9">
    <source>
        <dbReference type="Pfam" id="PF00150"/>
    </source>
</evidence>
<evidence type="ECO:0000313" key="12">
    <source>
        <dbReference type="Proteomes" id="UP000703674"/>
    </source>
</evidence>
<dbReference type="Gene3D" id="2.60.120.260">
    <property type="entry name" value="Galactose-binding domain-like"/>
    <property type="match status" value="1"/>
</dbReference>
<keyword evidence="2 7" id="KW-0378">Hydrolase</keyword>
<dbReference type="SUPFAM" id="SSF49785">
    <property type="entry name" value="Galactose-binding domain-like"/>
    <property type="match status" value="1"/>
</dbReference>
<comment type="caution">
    <text evidence="11">The sequence shown here is derived from an EMBL/GenBank/DDBJ whole genome shotgun (WGS) entry which is preliminary data.</text>
</comment>
<evidence type="ECO:0000256" key="5">
    <source>
        <dbReference type="ARBA" id="ARBA00023295"/>
    </source>
</evidence>
<dbReference type="InterPro" id="IPR050386">
    <property type="entry name" value="Glycosyl_hydrolase_5"/>
</dbReference>
<sequence length="582" mass="66954">MKKLLFFLFLIFSLFGNAQEIPSEFLHTSGQKILDRNGENVLLRGIGLGGHMLQEGYMLKVPFSGQQYVIKEHISELIGKERTEEFYEAWLQNHTRKIDIDSLKSWGFNSVRLPMHFNLYTLSVEEEPVKGENTWLEKGFQMTDSLLSWAEANEMYLILDMHAAPGGQGHDVNISDRDPSKPSLWESEANQQKLVALWKKLAERYKDEPWIGAYDIINEPNWTYEEGKHKHGIEDSQNAPLKKLMVEITRSIREVDNNHIVIIEGNGWGNNYNGILPPWDDNMVISFHKYWNYNDTASIQQFLDFREKYDAPIWLGETGENSNVWFTDAIRLMEENNIGWCWWPLKKLGFNNPLEVPVNPGYQKMLEYWRGEGEKPSEEEAYQAVMQLAENTKLENNYFHKGVVDAMIRQPHSKEAIPFTKIIVNDSATIKAANYDMGPLGTAYHDSISANYYISTGGERQSWNSGRTYRNDGVDIFPSEPRAAYADVYVGEMEAGEWLQYTFQASEKGDFELSFTMAADAEGEAAIEINGKRHPVFAVPASKDWIEITVKNIPLQKGENQLRFLVITGDYKLKEIKINRQN</sequence>
<protein>
    <submittedName>
        <fullName evidence="11">Cellulase family glycosylhydrolase</fullName>
    </submittedName>
</protein>
<feature type="chain" id="PRO_5047504858" evidence="8">
    <location>
        <begin position="19"/>
        <end position="582"/>
    </location>
</feature>
<evidence type="ECO:0000256" key="3">
    <source>
        <dbReference type="ARBA" id="ARBA00023001"/>
    </source>
</evidence>
<keyword evidence="3" id="KW-0136">Cellulose degradation</keyword>
<keyword evidence="4" id="KW-0119">Carbohydrate metabolism</keyword>
<keyword evidence="8" id="KW-0732">Signal</keyword>
<dbReference type="EMBL" id="JAAVJR010000002">
    <property type="protein sequence ID" value="NJW52133.1"/>
    <property type="molecule type" value="Genomic_DNA"/>
</dbReference>
<dbReference type="SUPFAM" id="SSF51445">
    <property type="entry name" value="(Trans)glycosidases"/>
    <property type="match status" value="1"/>
</dbReference>
<evidence type="ECO:0000256" key="1">
    <source>
        <dbReference type="ARBA" id="ARBA00005641"/>
    </source>
</evidence>
<gene>
    <name evidence="11" type="ORF">HC175_04305</name>
</gene>
<dbReference type="InterPro" id="IPR041342">
    <property type="entry name" value="CBM35"/>
</dbReference>
<evidence type="ECO:0000256" key="7">
    <source>
        <dbReference type="RuleBase" id="RU361153"/>
    </source>
</evidence>
<keyword evidence="6" id="KW-0624">Polysaccharide degradation</keyword>
<evidence type="ECO:0000256" key="4">
    <source>
        <dbReference type="ARBA" id="ARBA00023277"/>
    </source>
</evidence>
<dbReference type="PANTHER" id="PTHR31297:SF41">
    <property type="entry name" value="ENDOGLUCANASE, PUTATIVE (AFU_ORTHOLOGUE AFUA_5G01830)-RELATED"/>
    <property type="match status" value="1"/>
</dbReference>
<dbReference type="Proteomes" id="UP000703674">
    <property type="component" value="Unassembled WGS sequence"/>
</dbReference>
<dbReference type="Gene3D" id="3.20.20.80">
    <property type="entry name" value="Glycosidases"/>
    <property type="match status" value="1"/>
</dbReference>
<name>A0ABX1D0E4_9FLAO</name>
<dbReference type="InterPro" id="IPR017853">
    <property type="entry name" value="GH"/>
</dbReference>
<keyword evidence="5 7" id="KW-0326">Glycosidase</keyword>
<evidence type="ECO:0000256" key="8">
    <source>
        <dbReference type="SAM" id="SignalP"/>
    </source>
</evidence>
<organism evidence="11 12">
    <name type="scientific">Salinimicrobium oceani</name>
    <dbReference type="NCBI Taxonomy" id="2722702"/>
    <lineage>
        <taxon>Bacteria</taxon>
        <taxon>Pseudomonadati</taxon>
        <taxon>Bacteroidota</taxon>
        <taxon>Flavobacteriia</taxon>
        <taxon>Flavobacteriales</taxon>
        <taxon>Flavobacteriaceae</taxon>
        <taxon>Salinimicrobium</taxon>
    </lineage>
</organism>
<evidence type="ECO:0000256" key="6">
    <source>
        <dbReference type="ARBA" id="ARBA00023326"/>
    </source>
</evidence>
<dbReference type="RefSeq" id="WP_168137286.1">
    <property type="nucleotide sequence ID" value="NZ_JAAVJR010000002.1"/>
</dbReference>
<dbReference type="InterPro" id="IPR008979">
    <property type="entry name" value="Galactose-bd-like_sf"/>
</dbReference>
<dbReference type="Pfam" id="PF18099">
    <property type="entry name" value="CBM_35_2"/>
    <property type="match status" value="1"/>
</dbReference>
<comment type="similarity">
    <text evidence="1 7">Belongs to the glycosyl hydrolase 5 (cellulase A) family.</text>
</comment>
<evidence type="ECO:0000259" key="10">
    <source>
        <dbReference type="Pfam" id="PF18099"/>
    </source>
</evidence>
<accession>A0ABX1D0E4</accession>
<dbReference type="PANTHER" id="PTHR31297">
    <property type="entry name" value="GLUCAN ENDO-1,6-BETA-GLUCOSIDASE B"/>
    <property type="match status" value="1"/>
</dbReference>
<dbReference type="Pfam" id="PF00150">
    <property type="entry name" value="Cellulase"/>
    <property type="match status" value="1"/>
</dbReference>
<evidence type="ECO:0000313" key="11">
    <source>
        <dbReference type="EMBL" id="NJW52133.1"/>
    </source>
</evidence>
<proteinExistence type="inferred from homology"/>
<feature type="domain" description="Glycoside hydrolase family 5" evidence="9">
    <location>
        <begin position="86"/>
        <end position="346"/>
    </location>
</feature>
<evidence type="ECO:0000256" key="2">
    <source>
        <dbReference type="ARBA" id="ARBA00022801"/>
    </source>
</evidence>
<feature type="domain" description="Carbohydrate binding module family 35" evidence="10">
    <location>
        <begin position="483"/>
        <end position="570"/>
    </location>
</feature>
<reference evidence="11 12" key="1">
    <citation type="submission" date="2020-03" db="EMBL/GenBank/DDBJ databases">
        <title>Salinimicrobium sp. nov, isolated from SCS.</title>
        <authorList>
            <person name="Cao W.R."/>
        </authorList>
    </citation>
    <scope>NUCLEOTIDE SEQUENCE [LARGE SCALE GENOMIC DNA]</scope>
    <source>
        <strain evidence="12">J15B91</strain>
    </source>
</reference>